<dbReference type="PANTHER" id="PTHR30437">
    <property type="entry name" value="TRANSCRIPTION ELONGATION FACTOR GREA"/>
    <property type="match status" value="1"/>
</dbReference>
<evidence type="ECO:0000259" key="10">
    <source>
        <dbReference type="Pfam" id="PF01272"/>
    </source>
</evidence>
<keyword evidence="12" id="KW-0648">Protein biosynthesis</keyword>
<reference evidence="12 13" key="1">
    <citation type="submission" date="2022-06" db="EMBL/GenBank/DDBJ databases">
        <title>Paraconexibacter antarcticus.</title>
        <authorList>
            <person name="Kim C.S."/>
        </authorList>
    </citation>
    <scope>NUCLEOTIDE SEQUENCE [LARGE SCALE GENOMIC DNA]</scope>
    <source>
        <strain evidence="12 13">02-257</strain>
    </source>
</reference>
<evidence type="ECO:0000256" key="3">
    <source>
        <dbReference type="ARBA" id="ARBA00023015"/>
    </source>
</evidence>
<dbReference type="NCBIfam" id="NF001263">
    <property type="entry name" value="PRK00226.1-4"/>
    <property type="match status" value="1"/>
</dbReference>
<dbReference type="PANTHER" id="PTHR30437:SF4">
    <property type="entry name" value="TRANSCRIPTION ELONGATION FACTOR GREA"/>
    <property type="match status" value="1"/>
</dbReference>
<evidence type="ECO:0000256" key="1">
    <source>
        <dbReference type="ARBA" id="ARBA00008213"/>
    </source>
</evidence>
<evidence type="ECO:0000256" key="6">
    <source>
        <dbReference type="ARBA" id="ARBA00024916"/>
    </source>
</evidence>
<dbReference type="HAMAP" id="MF_00105">
    <property type="entry name" value="GreA_GreB"/>
    <property type="match status" value="1"/>
</dbReference>
<evidence type="ECO:0000256" key="8">
    <source>
        <dbReference type="HAMAP-Rule" id="MF_00105"/>
    </source>
</evidence>
<evidence type="ECO:0000256" key="9">
    <source>
        <dbReference type="RuleBase" id="RU000556"/>
    </source>
</evidence>
<dbReference type="InterPro" id="IPR036805">
    <property type="entry name" value="Tscrpt_elong_fac_GreA/B_N_sf"/>
</dbReference>
<gene>
    <name evidence="8 12" type="primary">greA</name>
    <name evidence="12" type="ORF">NBH00_07355</name>
</gene>
<organism evidence="12 13">
    <name type="scientific">Paraconexibacter antarcticus</name>
    <dbReference type="NCBI Taxonomy" id="2949664"/>
    <lineage>
        <taxon>Bacteria</taxon>
        <taxon>Bacillati</taxon>
        <taxon>Actinomycetota</taxon>
        <taxon>Thermoleophilia</taxon>
        <taxon>Solirubrobacterales</taxon>
        <taxon>Paraconexibacteraceae</taxon>
        <taxon>Paraconexibacter</taxon>
    </lineage>
</organism>
<dbReference type="Gene3D" id="1.10.287.180">
    <property type="entry name" value="Transcription elongation factor, GreA/GreB, N-terminal domain"/>
    <property type="match status" value="1"/>
</dbReference>
<evidence type="ECO:0000256" key="2">
    <source>
        <dbReference type="ARBA" id="ARBA00013729"/>
    </source>
</evidence>
<keyword evidence="5 8" id="KW-0804">Transcription</keyword>
<dbReference type="InterPro" id="IPR006359">
    <property type="entry name" value="Tscrpt_elong_fac_GreA"/>
</dbReference>
<comment type="similarity">
    <text evidence="1 8 9">Belongs to the GreA/GreB family.</text>
</comment>
<name>A0ABY5DVH1_9ACTN</name>
<keyword evidence="4 8" id="KW-0238">DNA-binding</keyword>
<evidence type="ECO:0000256" key="7">
    <source>
        <dbReference type="ARBA" id="ARBA00030776"/>
    </source>
</evidence>
<dbReference type="PIRSF" id="PIRSF006092">
    <property type="entry name" value="GreA_GreB"/>
    <property type="match status" value="1"/>
</dbReference>
<dbReference type="Proteomes" id="UP001056035">
    <property type="component" value="Chromosome"/>
</dbReference>
<sequence length="163" mass="17066">MSNQEQGEAITAAGLVALKAELAELEGPARQAIAARISVAREMGDLKENAEYHIAKEDQGHLETKILRLQARLRAAVIVEVDEASDTVGFGATVTVTDVQSGRTNTWTIVGPTEADAKTGKLSAESPVAVALIGAKVGQTISVDTPRGTREMTVDRIGGETAS</sequence>
<accession>A0ABY5DVH1</accession>
<dbReference type="SUPFAM" id="SSF54534">
    <property type="entry name" value="FKBP-like"/>
    <property type="match status" value="1"/>
</dbReference>
<dbReference type="NCBIfam" id="TIGR01462">
    <property type="entry name" value="greA"/>
    <property type="match status" value="1"/>
</dbReference>
<dbReference type="EMBL" id="CP098502">
    <property type="protein sequence ID" value="UTI66018.1"/>
    <property type="molecule type" value="Genomic_DNA"/>
</dbReference>
<dbReference type="InterPro" id="IPR018151">
    <property type="entry name" value="TF_GreA/GreB_CS"/>
</dbReference>
<dbReference type="Pfam" id="PF01272">
    <property type="entry name" value="GreA_GreB"/>
    <property type="match status" value="1"/>
</dbReference>
<dbReference type="PROSITE" id="PS00829">
    <property type="entry name" value="GREAB_1"/>
    <property type="match status" value="1"/>
</dbReference>
<comment type="function">
    <text evidence="6 8 9">Necessary for efficient RNA polymerase transcription elongation past template-encoded arresting sites. The arresting sites in DNA have the property of trapping a certain fraction of elongating RNA polymerases that pass through, resulting in locked ternary complexes. Cleavage of the nascent transcript by cleavage factors such as GreA or GreB allows the resumption of elongation from the new 3'terminus. GreA releases sequences of 2 to 3 nucleotides.</text>
</comment>
<keyword evidence="13" id="KW-1185">Reference proteome</keyword>
<evidence type="ECO:0000256" key="5">
    <source>
        <dbReference type="ARBA" id="ARBA00023163"/>
    </source>
</evidence>
<dbReference type="Gene3D" id="3.10.50.30">
    <property type="entry name" value="Transcription elongation factor, GreA/GreB, C-terminal domain"/>
    <property type="match status" value="1"/>
</dbReference>
<keyword evidence="3 8" id="KW-0805">Transcription regulation</keyword>
<feature type="domain" description="Transcription elongation factor GreA/GreB N-terminal" evidence="11">
    <location>
        <begin position="10"/>
        <end position="78"/>
    </location>
</feature>
<feature type="domain" description="Transcription elongation factor GreA/GreB C-terminal" evidence="10">
    <location>
        <begin position="84"/>
        <end position="154"/>
    </location>
</feature>
<dbReference type="RefSeq" id="WP_254572696.1">
    <property type="nucleotide sequence ID" value="NZ_CP098502.1"/>
</dbReference>
<protein>
    <recommendedName>
        <fullName evidence="2 8">Transcription elongation factor GreA</fullName>
    </recommendedName>
    <alternativeName>
        <fullName evidence="7 8">Transcript cleavage factor GreA</fullName>
    </alternativeName>
</protein>
<evidence type="ECO:0000313" key="13">
    <source>
        <dbReference type="Proteomes" id="UP001056035"/>
    </source>
</evidence>
<dbReference type="InterPro" id="IPR036953">
    <property type="entry name" value="GreA/GreB_C_sf"/>
</dbReference>
<evidence type="ECO:0000256" key="4">
    <source>
        <dbReference type="ARBA" id="ARBA00023125"/>
    </source>
</evidence>
<dbReference type="SUPFAM" id="SSF46557">
    <property type="entry name" value="GreA transcript cleavage protein, N-terminal domain"/>
    <property type="match status" value="1"/>
</dbReference>
<dbReference type="InterPro" id="IPR022691">
    <property type="entry name" value="Tscrpt_elong_fac_GreA/B_N"/>
</dbReference>
<proteinExistence type="inferred from homology"/>
<dbReference type="InterPro" id="IPR023459">
    <property type="entry name" value="Tscrpt_elong_fac_GreA/B_fam"/>
</dbReference>
<evidence type="ECO:0000259" key="11">
    <source>
        <dbReference type="Pfam" id="PF03449"/>
    </source>
</evidence>
<evidence type="ECO:0000313" key="12">
    <source>
        <dbReference type="EMBL" id="UTI66018.1"/>
    </source>
</evidence>
<keyword evidence="12" id="KW-0251">Elongation factor</keyword>
<dbReference type="InterPro" id="IPR001437">
    <property type="entry name" value="Tscrpt_elong_fac_GreA/B_C"/>
</dbReference>
<dbReference type="InterPro" id="IPR028624">
    <property type="entry name" value="Tscrpt_elong_fac_GreA/B"/>
</dbReference>
<dbReference type="GO" id="GO:0003746">
    <property type="term" value="F:translation elongation factor activity"/>
    <property type="evidence" value="ECO:0007669"/>
    <property type="project" value="UniProtKB-KW"/>
</dbReference>
<dbReference type="Pfam" id="PF03449">
    <property type="entry name" value="GreA_GreB_N"/>
    <property type="match status" value="1"/>
</dbReference>